<keyword evidence="3" id="KW-1185">Reference proteome</keyword>
<evidence type="ECO:0000256" key="1">
    <source>
        <dbReference type="SAM" id="MobiDB-lite"/>
    </source>
</evidence>
<protein>
    <recommendedName>
        <fullName evidence="4">Acyltransferase family protein</fullName>
    </recommendedName>
</protein>
<dbReference type="Proteomes" id="UP000765160">
    <property type="component" value="Unassembled WGS sequence"/>
</dbReference>
<accession>A0ABX1F1W8</accession>
<organism evidence="2 3">
    <name type="scientific">Falsiroseomonas frigidaquae</name>
    <dbReference type="NCBI Taxonomy" id="487318"/>
    <lineage>
        <taxon>Bacteria</taxon>
        <taxon>Pseudomonadati</taxon>
        <taxon>Pseudomonadota</taxon>
        <taxon>Alphaproteobacteria</taxon>
        <taxon>Acetobacterales</taxon>
        <taxon>Roseomonadaceae</taxon>
        <taxon>Falsiroseomonas</taxon>
    </lineage>
</organism>
<comment type="caution">
    <text evidence="2">The sequence shown here is derived from an EMBL/GenBank/DDBJ whole genome shotgun (WGS) entry which is preliminary data.</text>
</comment>
<dbReference type="EMBL" id="JAAVTX010000004">
    <property type="protein sequence ID" value="NKE46332.1"/>
    <property type="molecule type" value="Genomic_DNA"/>
</dbReference>
<gene>
    <name evidence="2" type="ORF">HB662_16235</name>
</gene>
<evidence type="ECO:0000313" key="3">
    <source>
        <dbReference type="Proteomes" id="UP000765160"/>
    </source>
</evidence>
<dbReference type="RefSeq" id="WP_168050830.1">
    <property type="nucleotide sequence ID" value="NZ_JAATJR010000004.1"/>
</dbReference>
<proteinExistence type="predicted"/>
<feature type="region of interest" description="Disordered" evidence="1">
    <location>
        <begin position="67"/>
        <end position="88"/>
    </location>
</feature>
<name>A0ABX1F1W8_9PROT</name>
<evidence type="ECO:0008006" key="4">
    <source>
        <dbReference type="Google" id="ProtNLM"/>
    </source>
</evidence>
<sequence length="88" mass="9808">MTRSTTSPRMEELDALRGIAALIVLLHHAWLLLPRSPGDMLGPVDWLLEETPLRVLALGRPPAVILPTRPSVDRRRSSPSLRNGPGRW</sequence>
<reference evidence="2 3" key="1">
    <citation type="submission" date="2020-03" db="EMBL/GenBank/DDBJ databases">
        <title>Roseomonas selenitidurans sp. nov. isolated from soil.</title>
        <authorList>
            <person name="Liu H."/>
        </authorList>
    </citation>
    <scope>NUCLEOTIDE SEQUENCE [LARGE SCALE GENOMIC DNA]</scope>
    <source>
        <strain evidence="2 3">JCM 15073</strain>
    </source>
</reference>
<evidence type="ECO:0000313" key="2">
    <source>
        <dbReference type="EMBL" id="NKE46332.1"/>
    </source>
</evidence>